<proteinExistence type="predicted"/>
<protein>
    <submittedName>
        <fullName evidence="1">Uncharacterized protein</fullName>
    </submittedName>
</protein>
<name>A0A1M7YP85_9VIBR</name>
<organism evidence="1 2">
    <name type="scientific">Vibrio quintilis</name>
    <dbReference type="NCBI Taxonomy" id="1117707"/>
    <lineage>
        <taxon>Bacteria</taxon>
        <taxon>Pseudomonadati</taxon>
        <taxon>Pseudomonadota</taxon>
        <taxon>Gammaproteobacteria</taxon>
        <taxon>Vibrionales</taxon>
        <taxon>Vibrionaceae</taxon>
        <taxon>Vibrio</taxon>
    </lineage>
</organism>
<sequence length="202" mass="22563">MRFLLLVGVIFSSVVSAESSDEFFSLGNPIGLRLAVVEFSQKIVTLVDVDSLRVLDGKISLKRYVRHVQGSDSLHGNAIVTSETFNCMQNTISRNSFSIQGYVTDDLYSKSLPMSKSLVESDNLSSRLCDVFLEKPESMSYGELTKMLRGALLKASDSFIPQLPYTAFSLKEIFIDPQYDSKGKLITYEKTPLLSYYLSGKH</sequence>
<dbReference type="AlphaFoldDB" id="A0A1M7YP85"/>
<gene>
    <name evidence="1" type="ORF">VQ7734_00143</name>
</gene>
<keyword evidence="2" id="KW-1185">Reference proteome</keyword>
<evidence type="ECO:0000313" key="2">
    <source>
        <dbReference type="Proteomes" id="UP000184600"/>
    </source>
</evidence>
<dbReference type="EMBL" id="FRFG01000003">
    <property type="protein sequence ID" value="SHO54429.1"/>
    <property type="molecule type" value="Genomic_DNA"/>
</dbReference>
<reference evidence="2" key="1">
    <citation type="submission" date="2016-12" db="EMBL/GenBank/DDBJ databases">
        <authorList>
            <person name="Rodrigo-Torres L."/>
            <person name="Arahal R.D."/>
            <person name="Lucena T."/>
        </authorList>
    </citation>
    <scope>NUCLEOTIDE SEQUENCE [LARGE SCALE GENOMIC DNA]</scope>
</reference>
<accession>A0A1M7YP85</accession>
<evidence type="ECO:0000313" key="1">
    <source>
        <dbReference type="EMBL" id="SHO54429.1"/>
    </source>
</evidence>
<dbReference type="STRING" id="1117707.VQ7734_00143"/>
<dbReference type="Proteomes" id="UP000184600">
    <property type="component" value="Unassembled WGS sequence"/>
</dbReference>
<dbReference type="RefSeq" id="WP_073579342.1">
    <property type="nucleotide sequence ID" value="NZ_AP024898.1"/>
</dbReference>